<evidence type="ECO:0000256" key="8">
    <source>
        <dbReference type="SAM" id="MobiDB-lite"/>
    </source>
</evidence>
<evidence type="ECO:0000256" key="9">
    <source>
        <dbReference type="SAM" id="Phobius"/>
    </source>
</evidence>
<dbReference type="SFLD" id="SFLDS00052">
    <property type="entry name" value="Ferric_Reductase_Domain"/>
    <property type="match status" value="1"/>
</dbReference>
<keyword evidence="12" id="KW-1185">Reference proteome</keyword>
<keyword evidence="6 9" id="KW-0472">Membrane</keyword>
<feature type="region of interest" description="Disordered" evidence="8">
    <location>
        <begin position="670"/>
        <end position="698"/>
    </location>
</feature>
<dbReference type="Proteomes" id="UP000019478">
    <property type="component" value="Unassembled WGS sequence"/>
</dbReference>
<dbReference type="GeneID" id="19174157"/>
<feature type="region of interest" description="Disordered" evidence="8">
    <location>
        <begin position="757"/>
        <end position="812"/>
    </location>
</feature>
<dbReference type="InterPro" id="IPR017927">
    <property type="entry name" value="FAD-bd_FR_type"/>
</dbReference>
<dbReference type="eggNOG" id="KOG0039">
    <property type="taxonomic scope" value="Eukaryota"/>
</dbReference>
<dbReference type="PROSITE" id="PS51384">
    <property type="entry name" value="FAD_FR"/>
    <property type="match status" value="1"/>
</dbReference>
<dbReference type="GO" id="GO:0000293">
    <property type="term" value="F:ferric-chelate reductase activity"/>
    <property type="evidence" value="ECO:0007669"/>
    <property type="project" value="TreeGrafter"/>
</dbReference>
<organism evidence="11 12">
    <name type="scientific">Capronia epimyces CBS 606.96</name>
    <dbReference type="NCBI Taxonomy" id="1182542"/>
    <lineage>
        <taxon>Eukaryota</taxon>
        <taxon>Fungi</taxon>
        <taxon>Dikarya</taxon>
        <taxon>Ascomycota</taxon>
        <taxon>Pezizomycotina</taxon>
        <taxon>Eurotiomycetes</taxon>
        <taxon>Chaetothyriomycetidae</taxon>
        <taxon>Chaetothyriales</taxon>
        <taxon>Herpotrichiellaceae</taxon>
        <taxon>Capronia</taxon>
    </lineage>
</organism>
<keyword evidence="4 9" id="KW-1133">Transmembrane helix</keyword>
<name>W9Y399_9EURO</name>
<evidence type="ECO:0000256" key="3">
    <source>
        <dbReference type="ARBA" id="ARBA00022692"/>
    </source>
</evidence>
<dbReference type="Pfam" id="PF01794">
    <property type="entry name" value="Ferric_reduct"/>
    <property type="match status" value="1"/>
</dbReference>
<proteinExistence type="predicted"/>
<evidence type="ECO:0000256" key="1">
    <source>
        <dbReference type="ARBA" id="ARBA00004141"/>
    </source>
</evidence>
<dbReference type="RefSeq" id="XP_007738357.1">
    <property type="nucleotide sequence ID" value="XM_007740167.1"/>
</dbReference>
<dbReference type="PANTHER" id="PTHR32361:SF9">
    <property type="entry name" value="FERRIC REDUCTASE TRANSMEMBRANE COMPONENT 3-RELATED"/>
    <property type="match status" value="1"/>
</dbReference>
<dbReference type="SFLD" id="SFLDG01168">
    <property type="entry name" value="Ferric_reductase_subgroup_(FRE"/>
    <property type="match status" value="1"/>
</dbReference>
<dbReference type="Gene3D" id="3.40.50.80">
    <property type="entry name" value="Nucleotide-binding domain of ferredoxin-NADP reductase (FNR) module"/>
    <property type="match status" value="1"/>
</dbReference>
<reference evidence="11 12" key="1">
    <citation type="submission" date="2013-03" db="EMBL/GenBank/DDBJ databases">
        <title>The Genome Sequence of Capronia epimyces CBS 606.96.</title>
        <authorList>
            <consortium name="The Broad Institute Genomics Platform"/>
            <person name="Cuomo C."/>
            <person name="de Hoog S."/>
            <person name="Gorbushina A."/>
            <person name="Walker B."/>
            <person name="Young S.K."/>
            <person name="Zeng Q."/>
            <person name="Gargeya S."/>
            <person name="Fitzgerald M."/>
            <person name="Haas B."/>
            <person name="Abouelleil A."/>
            <person name="Allen A.W."/>
            <person name="Alvarado L."/>
            <person name="Arachchi H.M."/>
            <person name="Berlin A.M."/>
            <person name="Chapman S.B."/>
            <person name="Gainer-Dewar J."/>
            <person name="Goldberg J."/>
            <person name="Griggs A."/>
            <person name="Gujja S."/>
            <person name="Hansen M."/>
            <person name="Howarth C."/>
            <person name="Imamovic A."/>
            <person name="Ireland A."/>
            <person name="Larimer J."/>
            <person name="McCowan C."/>
            <person name="Murphy C."/>
            <person name="Pearson M."/>
            <person name="Poon T.W."/>
            <person name="Priest M."/>
            <person name="Roberts A."/>
            <person name="Saif S."/>
            <person name="Shea T."/>
            <person name="Sisk P."/>
            <person name="Sykes S."/>
            <person name="Wortman J."/>
            <person name="Nusbaum C."/>
            <person name="Birren B."/>
        </authorList>
    </citation>
    <scope>NUCLEOTIDE SEQUENCE [LARGE SCALE GENOMIC DNA]</scope>
    <source>
        <strain evidence="11 12">CBS 606.96</strain>
    </source>
</reference>
<evidence type="ECO:0000256" key="2">
    <source>
        <dbReference type="ARBA" id="ARBA00022448"/>
    </source>
</evidence>
<dbReference type="InterPro" id="IPR013112">
    <property type="entry name" value="FAD-bd_8"/>
</dbReference>
<keyword evidence="5" id="KW-0406">Ion transport</keyword>
<dbReference type="GO" id="GO:0006826">
    <property type="term" value="P:iron ion transport"/>
    <property type="evidence" value="ECO:0007669"/>
    <property type="project" value="TreeGrafter"/>
</dbReference>
<dbReference type="GO" id="GO:0005886">
    <property type="term" value="C:plasma membrane"/>
    <property type="evidence" value="ECO:0007669"/>
    <property type="project" value="TreeGrafter"/>
</dbReference>
<gene>
    <name evidence="11" type="ORF">A1O3_10076</name>
</gene>
<dbReference type="Pfam" id="PF08022">
    <property type="entry name" value="FAD_binding_8"/>
    <property type="match status" value="1"/>
</dbReference>
<sequence length="878" mass="97234">MYKPVCCYACHDSLSSLYLNCTTFVPSDDGDSDGTDMKIKIKLRKRMDMGGGDETEIATTTDECRSSNPAWLQTFACCVSDRCTQAGVSADRQDQCFADLAAGGLVVPSLREALPQQAPVDEVAEDAGWLNTTSLVNSKLWATNENTLAKFEYSEDMHTTYSLVVWLVTIGVCVAVSGYTFIARHIFLQLPLPRQVSRARVIVIRKIRQHLLLPALFRSRHLSPLPYNVGYLPGRALSLFIALYVTLNIIFCCVSYPLASPNSWYSTDRDQVAAYVGNRTGVLSFANLALAILFAGRNNLLISLTGWSQTTFLTLHRWASRVATVQAVVHSIIYTVTYFWDGGAAAYYAEAAQAYYWWGIIATVSLALMVGLTVLPIRLALYELFLVTHIILAILALVGCWYHIDLRFSKNWGYEVWLYLCFAFWAFDRLARIVRVALFNRWDWIGLGLIKGRGGNIAPSAEVERIPNTDIVQLTLFPGRWWASAIRPGMHTFLYFPMSAKFWESHPFTIADWGFMNDENENEDEKECGTQSHGRAGPVLISDKNIGEVKVVAGKSKSTTKLTIQHTGERRFYLRFLLRVRNGSTRSLLNTLTPTPVHVEGGQVTLSRDSSRPVPRPSHQVLTEGPYAGHMQTLSTLVTADTVLCIAGGIGVTFTLGFIKEYLTSALQGSGSSDEGPCIEPIPDIGIESMSGSGRTGRRLMQRTTRFVVAWSAREEGLIRSVEGLIRSVEAMLDATVAQLEDQQLSSRRIEFNVWLTGEGKGGTKPDGQRQREPDEGDGGAERQREVERERHGHRDIQGEKAPPSKPYTSTTTTITKTVTRSNPMPIADVIASTLEVGRRTAVLVCAPGGMADVARRCVVDATGRGFNVDLVEEAFAW</sequence>
<feature type="compositionally biased region" description="Basic and acidic residues" evidence="8">
    <location>
        <begin position="762"/>
        <end position="799"/>
    </location>
</feature>
<feature type="transmembrane region" description="Helical" evidence="9">
    <location>
        <begin position="416"/>
        <end position="434"/>
    </location>
</feature>
<feature type="transmembrane region" description="Helical" evidence="9">
    <location>
        <begin position="355"/>
        <end position="377"/>
    </location>
</feature>
<dbReference type="PANTHER" id="PTHR32361">
    <property type="entry name" value="FERRIC/CUPRIC REDUCTASE TRANSMEMBRANE COMPONENT"/>
    <property type="match status" value="1"/>
</dbReference>
<evidence type="ECO:0000259" key="10">
    <source>
        <dbReference type="PROSITE" id="PS51384"/>
    </source>
</evidence>
<feature type="transmembrane region" description="Helical" evidence="9">
    <location>
        <begin position="318"/>
        <end position="340"/>
    </location>
</feature>
<evidence type="ECO:0000313" key="11">
    <source>
        <dbReference type="EMBL" id="EXJ76919.1"/>
    </source>
</evidence>
<feature type="transmembrane region" description="Helical" evidence="9">
    <location>
        <begin position="236"/>
        <end position="259"/>
    </location>
</feature>
<dbReference type="GO" id="GO:0015677">
    <property type="term" value="P:copper ion import"/>
    <property type="evidence" value="ECO:0007669"/>
    <property type="project" value="TreeGrafter"/>
</dbReference>
<evidence type="ECO:0000256" key="5">
    <source>
        <dbReference type="ARBA" id="ARBA00023065"/>
    </source>
</evidence>
<comment type="subcellular location">
    <subcellularLocation>
        <location evidence="1">Membrane</location>
        <topology evidence="1">Multi-pass membrane protein</topology>
    </subcellularLocation>
</comment>
<feature type="transmembrane region" description="Helical" evidence="9">
    <location>
        <begin position="163"/>
        <end position="182"/>
    </location>
</feature>
<dbReference type="GO" id="GO:0006879">
    <property type="term" value="P:intracellular iron ion homeostasis"/>
    <property type="evidence" value="ECO:0007669"/>
    <property type="project" value="TreeGrafter"/>
</dbReference>
<keyword evidence="7" id="KW-0325">Glycoprotein</keyword>
<dbReference type="CDD" id="cd06186">
    <property type="entry name" value="NOX_Duox_like_FAD_NADP"/>
    <property type="match status" value="1"/>
</dbReference>
<dbReference type="InterPro" id="IPR039261">
    <property type="entry name" value="FNR_nucleotide-bd"/>
</dbReference>
<dbReference type="HOGENOM" id="CLU_010365_2_0_1"/>
<evidence type="ECO:0000256" key="7">
    <source>
        <dbReference type="ARBA" id="ARBA00023180"/>
    </source>
</evidence>
<dbReference type="AlphaFoldDB" id="W9Y399"/>
<evidence type="ECO:0000313" key="12">
    <source>
        <dbReference type="Proteomes" id="UP000019478"/>
    </source>
</evidence>
<comment type="caution">
    <text evidence="11">The sequence shown here is derived from an EMBL/GenBank/DDBJ whole genome shotgun (WGS) entry which is preliminary data.</text>
</comment>
<dbReference type="STRING" id="1182542.W9Y399"/>
<keyword evidence="2" id="KW-0813">Transport</keyword>
<feature type="transmembrane region" description="Helical" evidence="9">
    <location>
        <begin position="384"/>
        <end position="404"/>
    </location>
</feature>
<protein>
    <recommendedName>
        <fullName evidence="10">FAD-binding FR-type domain-containing protein</fullName>
    </recommendedName>
</protein>
<accession>W9Y399</accession>
<dbReference type="InterPro" id="IPR051410">
    <property type="entry name" value="Ferric/Cupric_Reductase"/>
</dbReference>
<dbReference type="InterPro" id="IPR013130">
    <property type="entry name" value="Fe3_Rdtase_TM_dom"/>
</dbReference>
<dbReference type="OrthoDB" id="167398at2759"/>
<evidence type="ECO:0000256" key="4">
    <source>
        <dbReference type="ARBA" id="ARBA00022989"/>
    </source>
</evidence>
<evidence type="ECO:0000256" key="6">
    <source>
        <dbReference type="ARBA" id="ARBA00023136"/>
    </source>
</evidence>
<dbReference type="EMBL" id="AMGY01000011">
    <property type="protein sequence ID" value="EXJ76919.1"/>
    <property type="molecule type" value="Genomic_DNA"/>
</dbReference>
<feature type="domain" description="FAD-binding FR-type" evidence="10">
    <location>
        <begin position="453"/>
        <end position="633"/>
    </location>
</feature>
<keyword evidence="3 9" id="KW-0812">Transmembrane</keyword>